<dbReference type="RefSeq" id="WP_148707231.1">
    <property type="nucleotide sequence ID" value="NZ_QLLL01000002.1"/>
</dbReference>
<keyword evidence="1" id="KW-0732">Signal</keyword>
<dbReference type="AlphaFoldDB" id="A0A327QYQ8"/>
<comment type="caution">
    <text evidence="2">The sequence shown here is derived from an EMBL/GenBank/DDBJ whole genome shotgun (WGS) entry which is preliminary data.</text>
</comment>
<sequence length="190" mass="22145">MKKLLLFGMICCVLLGEVQFVAAQTTMYLTKGRKKVRILPNDDIGIVTSKDTIRYNEKDVNRWLTYSITTDSITLQAPLIIGDTVEYNSLQGGKNWRYAGAILMDKKTHLYKQLYVQIDSFQYKTIAFKDIQTIYYPILPPRTAGCMGCIMPPIIFWFLIQERRRNKPHDFDMQNKWQIITEPNPPKEQV</sequence>
<name>A0A327QYQ8_9BACT</name>
<evidence type="ECO:0000256" key="1">
    <source>
        <dbReference type="SAM" id="SignalP"/>
    </source>
</evidence>
<dbReference type="EMBL" id="QLLL01000002">
    <property type="protein sequence ID" value="RAJ08844.1"/>
    <property type="molecule type" value="Genomic_DNA"/>
</dbReference>
<proteinExistence type="predicted"/>
<feature type="chain" id="PRO_5016315227" evidence="1">
    <location>
        <begin position="24"/>
        <end position="190"/>
    </location>
</feature>
<reference evidence="2 3" key="1">
    <citation type="submission" date="2018-06" db="EMBL/GenBank/DDBJ databases">
        <title>Genomic Encyclopedia of Archaeal and Bacterial Type Strains, Phase II (KMG-II): from individual species to whole genera.</title>
        <authorList>
            <person name="Goeker M."/>
        </authorList>
    </citation>
    <scope>NUCLEOTIDE SEQUENCE [LARGE SCALE GENOMIC DNA]</scope>
    <source>
        <strain evidence="2 3">DSM 23857</strain>
    </source>
</reference>
<keyword evidence="3" id="KW-1185">Reference proteome</keyword>
<feature type="signal peptide" evidence="1">
    <location>
        <begin position="1"/>
        <end position="23"/>
    </location>
</feature>
<evidence type="ECO:0000313" key="3">
    <source>
        <dbReference type="Proteomes" id="UP000249547"/>
    </source>
</evidence>
<evidence type="ECO:0000313" key="2">
    <source>
        <dbReference type="EMBL" id="RAJ08844.1"/>
    </source>
</evidence>
<accession>A0A327QYQ8</accession>
<dbReference type="Proteomes" id="UP000249547">
    <property type="component" value="Unassembled WGS sequence"/>
</dbReference>
<protein>
    <submittedName>
        <fullName evidence="2">Uncharacterized protein</fullName>
    </submittedName>
</protein>
<gene>
    <name evidence="2" type="ORF">LX64_01498</name>
</gene>
<organism evidence="2 3">
    <name type="scientific">Chitinophaga skermanii</name>
    <dbReference type="NCBI Taxonomy" id="331697"/>
    <lineage>
        <taxon>Bacteria</taxon>
        <taxon>Pseudomonadati</taxon>
        <taxon>Bacteroidota</taxon>
        <taxon>Chitinophagia</taxon>
        <taxon>Chitinophagales</taxon>
        <taxon>Chitinophagaceae</taxon>
        <taxon>Chitinophaga</taxon>
    </lineage>
</organism>